<dbReference type="CDD" id="cd04301">
    <property type="entry name" value="NAT_SF"/>
    <property type="match status" value="1"/>
</dbReference>
<sequence>MDLILEAAVTEQQYEKLAAMASSIWNECYSSLLTPSQIEYMLARFQSAEAIQEQIEQQGYRYYFIVANGQKVGYTALKIEFQALFLSKLYIQSKVRGKGYSKLVIGKLVEIANQAKLKSIWLTVNRYNEAAIAAYKRSGFVITDEKVTDIGNGYVMDDYIMELALV</sequence>
<accession>A0ABW1V019</accession>
<dbReference type="Pfam" id="PF00583">
    <property type="entry name" value="Acetyltransf_1"/>
    <property type="match status" value="1"/>
</dbReference>
<dbReference type="EMBL" id="JBHSTE010000001">
    <property type="protein sequence ID" value="MFC6331293.1"/>
    <property type="molecule type" value="Genomic_DNA"/>
</dbReference>
<dbReference type="PROSITE" id="PS51186">
    <property type="entry name" value="GNAT"/>
    <property type="match status" value="1"/>
</dbReference>
<proteinExistence type="predicted"/>
<dbReference type="InterPro" id="IPR016181">
    <property type="entry name" value="Acyl_CoA_acyltransferase"/>
</dbReference>
<dbReference type="InterPro" id="IPR000182">
    <property type="entry name" value="GNAT_dom"/>
</dbReference>
<protein>
    <submittedName>
        <fullName evidence="2">GNAT family N-acetyltransferase</fullName>
    </submittedName>
</protein>
<organism evidence="2 3">
    <name type="scientific">Paenibacillus septentrionalis</name>
    <dbReference type="NCBI Taxonomy" id="429342"/>
    <lineage>
        <taxon>Bacteria</taxon>
        <taxon>Bacillati</taxon>
        <taxon>Bacillota</taxon>
        <taxon>Bacilli</taxon>
        <taxon>Bacillales</taxon>
        <taxon>Paenibacillaceae</taxon>
        <taxon>Paenibacillus</taxon>
    </lineage>
</organism>
<evidence type="ECO:0000259" key="1">
    <source>
        <dbReference type="PROSITE" id="PS51186"/>
    </source>
</evidence>
<name>A0ABW1V019_9BACL</name>
<comment type="caution">
    <text evidence="2">The sequence shown here is derived from an EMBL/GenBank/DDBJ whole genome shotgun (WGS) entry which is preliminary data.</text>
</comment>
<reference evidence="3" key="1">
    <citation type="journal article" date="2019" name="Int. J. Syst. Evol. Microbiol.">
        <title>The Global Catalogue of Microorganisms (GCM) 10K type strain sequencing project: providing services to taxonomists for standard genome sequencing and annotation.</title>
        <authorList>
            <consortium name="The Broad Institute Genomics Platform"/>
            <consortium name="The Broad Institute Genome Sequencing Center for Infectious Disease"/>
            <person name="Wu L."/>
            <person name="Ma J."/>
        </authorList>
    </citation>
    <scope>NUCLEOTIDE SEQUENCE [LARGE SCALE GENOMIC DNA]</scope>
    <source>
        <strain evidence="3">PCU 280</strain>
    </source>
</reference>
<dbReference type="RefSeq" id="WP_379230380.1">
    <property type="nucleotide sequence ID" value="NZ_JBHSTE010000001.1"/>
</dbReference>
<dbReference type="Proteomes" id="UP001596233">
    <property type="component" value="Unassembled WGS sequence"/>
</dbReference>
<gene>
    <name evidence="2" type="ORF">ACFP56_01545</name>
</gene>
<evidence type="ECO:0000313" key="2">
    <source>
        <dbReference type="EMBL" id="MFC6331293.1"/>
    </source>
</evidence>
<evidence type="ECO:0000313" key="3">
    <source>
        <dbReference type="Proteomes" id="UP001596233"/>
    </source>
</evidence>
<keyword evidence="3" id="KW-1185">Reference proteome</keyword>
<dbReference type="Gene3D" id="3.40.630.30">
    <property type="match status" value="1"/>
</dbReference>
<dbReference type="SUPFAM" id="SSF55729">
    <property type="entry name" value="Acyl-CoA N-acyltransferases (Nat)"/>
    <property type="match status" value="1"/>
</dbReference>
<feature type="domain" description="N-acetyltransferase" evidence="1">
    <location>
        <begin position="15"/>
        <end position="166"/>
    </location>
</feature>